<reference evidence="2" key="1">
    <citation type="submission" date="2022-11" db="EMBL/GenBank/DDBJ databases">
        <authorList>
            <person name="Petersen C."/>
        </authorList>
    </citation>
    <scope>NUCLEOTIDE SEQUENCE</scope>
    <source>
        <strain evidence="2">IBT 22155</strain>
    </source>
</reference>
<keyword evidence="3" id="KW-1185">Reference proteome</keyword>
<organism evidence="2 3">
    <name type="scientific">Penicillium bovifimosum</name>
    <dbReference type="NCBI Taxonomy" id="126998"/>
    <lineage>
        <taxon>Eukaryota</taxon>
        <taxon>Fungi</taxon>
        <taxon>Dikarya</taxon>
        <taxon>Ascomycota</taxon>
        <taxon>Pezizomycotina</taxon>
        <taxon>Eurotiomycetes</taxon>
        <taxon>Eurotiomycetidae</taxon>
        <taxon>Eurotiales</taxon>
        <taxon>Aspergillaceae</taxon>
        <taxon>Penicillium</taxon>
    </lineage>
</organism>
<dbReference type="EMBL" id="JAPQKL010000003">
    <property type="protein sequence ID" value="KAJ5139218.1"/>
    <property type="molecule type" value="Genomic_DNA"/>
</dbReference>
<sequence>MELSWRIHSLNKDGSPKLHYNELPPVPHKDSDVIFETADSVDKPQNELSSPSISPDWLTSASTGEEHIAFPSDTLSPSPQNGDGTAMDFIDGDFADFDHILDWTHENNKPRDTPTDLVVSHDNGLHSSPEPAPTAAATQQDDSLARSFQPSETLEKPASPPLSACSCSGHLSALLFNLSGHLRRYYHSLFLGPPGGDSMQLGRSMSFMFAYHAGAARLGDDLMACGSQCMAQDSNTAQLVMLIEQLVDLYAGLMEQLPTVSYATEEHIDASVGMAIPVLVGEYMVESVVERRSIIALLVRERLKATAEFTARVRERLRNVPGQAGQCRERLHVAIQRLELLKEG</sequence>
<feature type="compositionally biased region" description="Low complexity" evidence="1">
    <location>
        <begin position="133"/>
        <end position="142"/>
    </location>
</feature>
<dbReference type="Proteomes" id="UP001149079">
    <property type="component" value="Unassembled WGS sequence"/>
</dbReference>
<name>A0A9W9H625_9EURO</name>
<feature type="region of interest" description="Disordered" evidence="1">
    <location>
        <begin position="68"/>
        <end position="87"/>
    </location>
</feature>
<evidence type="ECO:0000313" key="3">
    <source>
        <dbReference type="Proteomes" id="UP001149079"/>
    </source>
</evidence>
<feature type="compositionally biased region" description="Basic and acidic residues" evidence="1">
    <location>
        <begin position="105"/>
        <end position="114"/>
    </location>
</feature>
<feature type="region of interest" description="Disordered" evidence="1">
    <location>
        <begin position="105"/>
        <end position="160"/>
    </location>
</feature>
<protein>
    <submittedName>
        <fullName evidence="2">Uncharacterized protein</fullName>
    </submittedName>
</protein>
<accession>A0A9W9H625</accession>
<feature type="region of interest" description="Disordered" evidence="1">
    <location>
        <begin position="40"/>
        <end position="60"/>
    </location>
</feature>
<dbReference type="RefSeq" id="XP_056523867.1">
    <property type="nucleotide sequence ID" value="XM_056664810.1"/>
</dbReference>
<dbReference type="AlphaFoldDB" id="A0A9W9H625"/>
<gene>
    <name evidence="2" type="ORF">N7515_004066</name>
</gene>
<dbReference type="GeneID" id="81403980"/>
<feature type="compositionally biased region" description="Polar residues" evidence="1">
    <location>
        <begin position="73"/>
        <end position="83"/>
    </location>
</feature>
<comment type="caution">
    <text evidence="2">The sequence shown here is derived from an EMBL/GenBank/DDBJ whole genome shotgun (WGS) entry which is preliminary data.</text>
</comment>
<evidence type="ECO:0000256" key="1">
    <source>
        <dbReference type="SAM" id="MobiDB-lite"/>
    </source>
</evidence>
<dbReference type="OrthoDB" id="5416495at2759"/>
<proteinExistence type="predicted"/>
<feature type="compositionally biased region" description="Polar residues" evidence="1">
    <location>
        <begin position="46"/>
        <end position="60"/>
    </location>
</feature>
<evidence type="ECO:0000313" key="2">
    <source>
        <dbReference type="EMBL" id="KAJ5139218.1"/>
    </source>
</evidence>
<reference evidence="2" key="2">
    <citation type="journal article" date="2023" name="IMA Fungus">
        <title>Comparative genomic study of the Penicillium genus elucidates a diverse pangenome and 15 lateral gene transfer events.</title>
        <authorList>
            <person name="Petersen C."/>
            <person name="Sorensen T."/>
            <person name="Nielsen M.R."/>
            <person name="Sondergaard T.E."/>
            <person name="Sorensen J.L."/>
            <person name="Fitzpatrick D.A."/>
            <person name="Frisvad J.C."/>
            <person name="Nielsen K.L."/>
        </authorList>
    </citation>
    <scope>NUCLEOTIDE SEQUENCE</scope>
    <source>
        <strain evidence="2">IBT 22155</strain>
    </source>
</reference>